<protein>
    <submittedName>
        <fullName evidence="2">EAL domain-containing protein</fullName>
    </submittedName>
</protein>
<dbReference type="AlphaFoldDB" id="A0A3S8ZUJ1"/>
<dbReference type="PROSITE" id="PS50883">
    <property type="entry name" value="EAL"/>
    <property type="match status" value="1"/>
</dbReference>
<feature type="domain" description="EAL" evidence="1">
    <location>
        <begin position="1"/>
        <end position="153"/>
    </location>
</feature>
<dbReference type="Pfam" id="PF00563">
    <property type="entry name" value="EAL"/>
    <property type="match status" value="1"/>
</dbReference>
<dbReference type="SMART" id="SM00052">
    <property type="entry name" value="EAL"/>
    <property type="match status" value="1"/>
</dbReference>
<reference evidence="2 3" key="1">
    <citation type="submission" date="2018-12" db="EMBL/GenBank/DDBJ databases">
        <title>Complete genome sequence of Iodobacter sp. H11R3.</title>
        <authorList>
            <person name="Bae J.-W."/>
        </authorList>
    </citation>
    <scope>NUCLEOTIDE SEQUENCE [LARGE SCALE GENOMIC DNA]</scope>
    <source>
        <strain evidence="2 3">H11R3</strain>
    </source>
</reference>
<dbReference type="InterPro" id="IPR035919">
    <property type="entry name" value="EAL_sf"/>
</dbReference>
<dbReference type="CDD" id="cd01948">
    <property type="entry name" value="EAL"/>
    <property type="match status" value="1"/>
</dbReference>
<organism evidence="2 3">
    <name type="scientific">Iodobacter ciconiae</name>
    <dbReference type="NCBI Taxonomy" id="2496266"/>
    <lineage>
        <taxon>Bacteria</taxon>
        <taxon>Pseudomonadati</taxon>
        <taxon>Pseudomonadota</taxon>
        <taxon>Betaproteobacteria</taxon>
        <taxon>Neisseriales</taxon>
        <taxon>Chitinibacteraceae</taxon>
        <taxon>Iodobacter</taxon>
    </lineage>
</organism>
<dbReference type="OrthoDB" id="9813903at2"/>
<dbReference type="KEGG" id="iod:EJO50_11955"/>
<keyword evidence="3" id="KW-1185">Reference proteome</keyword>
<dbReference type="InterPro" id="IPR001633">
    <property type="entry name" value="EAL_dom"/>
</dbReference>
<name>A0A3S8ZUJ1_9NEIS</name>
<accession>A0A3S8ZUJ1</accession>
<dbReference type="Proteomes" id="UP000282438">
    <property type="component" value="Chromosome"/>
</dbReference>
<dbReference type="PANTHER" id="PTHR33121">
    <property type="entry name" value="CYCLIC DI-GMP PHOSPHODIESTERASE PDEF"/>
    <property type="match status" value="1"/>
</dbReference>
<dbReference type="PANTHER" id="PTHR33121:SF70">
    <property type="entry name" value="SIGNALING PROTEIN YKOW"/>
    <property type="match status" value="1"/>
</dbReference>
<evidence type="ECO:0000313" key="3">
    <source>
        <dbReference type="Proteomes" id="UP000282438"/>
    </source>
</evidence>
<dbReference type="GO" id="GO:0071111">
    <property type="term" value="F:cyclic-guanylate-specific phosphodiesterase activity"/>
    <property type="evidence" value="ECO:0007669"/>
    <property type="project" value="InterPro"/>
</dbReference>
<gene>
    <name evidence="2" type="ORF">EJO50_11955</name>
</gene>
<dbReference type="SUPFAM" id="SSF141868">
    <property type="entry name" value="EAL domain-like"/>
    <property type="match status" value="1"/>
</dbReference>
<proteinExistence type="predicted"/>
<dbReference type="Gene3D" id="3.20.20.450">
    <property type="entry name" value="EAL domain"/>
    <property type="match status" value="1"/>
</dbReference>
<evidence type="ECO:0000259" key="1">
    <source>
        <dbReference type="PROSITE" id="PS50883"/>
    </source>
</evidence>
<sequence length="153" mass="17089">MFTPSCCLPLKKQHGEAFERILQDQGLRPADVVLEVLESAISDAHETDLTHALQNYRQRGDRIALDNYSHASLYRLLPLSPDIAKLDKAFIHATDNNSKAQQLLGQQVKMLHGLDSQVVIEGIENTAQLTIAQESGADFLQGYFLAEPEYLDK</sequence>
<dbReference type="EMBL" id="CP034433">
    <property type="protein sequence ID" value="AZN37131.1"/>
    <property type="molecule type" value="Genomic_DNA"/>
</dbReference>
<dbReference type="InterPro" id="IPR050706">
    <property type="entry name" value="Cyclic-di-GMP_PDE-like"/>
</dbReference>
<evidence type="ECO:0000313" key="2">
    <source>
        <dbReference type="EMBL" id="AZN37131.1"/>
    </source>
</evidence>